<feature type="domain" description="SHSP" evidence="5">
    <location>
        <begin position="227"/>
        <end position="347"/>
    </location>
</feature>
<dbReference type="InterPro" id="IPR008978">
    <property type="entry name" value="HSP20-like_chaperone"/>
</dbReference>
<evidence type="ECO:0000313" key="6">
    <source>
        <dbReference type="EMBL" id="RAR14516.1"/>
    </source>
</evidence>
<accession>A0A364NB73</accession>
<evidence type="ECO:0000259" key="5">
    <source>
        <dbReference type="PROSITE" id="PS01031"/>
    </source>
</evidence>
<comment type="caution">
    <text evidence="6">The sequence shown here is derived from an EMBL/GenBank/DDBJ whole genome shotgun (WGS) entry which is preliminary data.</text>
</comment>
<reference evidence="7" key="1">
    <citation type="submission" date="2018-05" db="EMBL/GenBank/DDBJ databases">
        <title>Draft genome sequence of Stemphylium lycopersici strain CIDEFI 213.</title>
        <authorList>
            <person name="Medina R."/>
            <person name="Franco M.E.E."/>
            <person name="Lucentini C.G."/>
            <person name="Saparrat M.C.N."/>
            <person name="Balatti P.A."/>
        </authorList>
    </citation>
    <scope>NUCLEOTIDE SEQUENCE [LARGE SCALE GENOMIC DNA]</scope>
    <source>
        <strain evidence="7">CIDEFI 213</strain>
    </source>
</reference>
<keyword evidence="7" id="KW-1185">Reference proteome</keyword>
<sequence length="347" mass="37623">MPSVTYMNQSAPFWDFIANLEQQGSQHPGENRDDDADHERERAGPEGPQDPFAPWNWGHQFFGGGMPHRGGPPHRRHEHQHQEPTREKDAEMNDSSDNGEGPSGSAGSDNEAHGEDRPHGRGGPHGRHGGGPRGRCGPGGWGGFGPRHGPGSHHGPDPHHGHHHGGRRKGWGPWGRGGPFGGMRGGPSGFGGNTFDPSTLVTQLFNQFNAAHPSNASTNTNYTTKANESEDHTPEADIFDTESAYVVHVSLPGAKKEDVGVNWNTEKSELSVAGVIYRPGDEEFLRTLAMNERKVGAFERKIRLGTRANPASIDADSITAKLEDGVLRVEVPKLDSGYVEIRKVDIE</sequence>
<evidence type="ECO:0000256" key="2">
    <source>
        <dbReference type="PROSITE-ProRule" id="PRU00285"/>
    </source>
</evidence>
<dbReference type="AlphaFoldDB" id="A0A364NB73"/>
<comment type="similarity">
    <text evidence="2 3">Belongs to the small heat shock protein (HSP20) family.</text>
</comment>
<name>A0A364NB73_STELY</name>
<feature type="region of interest" description="Disordered" evidence="4">
    <location>
        <begin position="211"/>
        <end position="234"/>
    </location>
</feature>
<evidence type="ECO:0000256" key="3">
    <source>
        <dbReference type="RuleBase" id="RU003616"/>
    </source>
</evidence>
<dbReference type="SUPFAM" id="SSF49764">
    <property type="entry name" value="HSP20-like chaperones"/>
    <property type="match status" value="1"/>
</dbReference>
<dbReference type="InterPro" id="IPR002068">
    <property type="entry name" value="A-crystallin/Hsp20_dom"/>
</dbReference>
<organism evidence="6 7">
    <name type="scientific">Stemphylium lycopersici</name>
    <name type="common">Tomato gray leaf spot disease fungus</name>
    <name type="synonym">Thyrospora lycopersici</name>
    <dbReference type="NCBI Taxonomy" id="183478"/>
    <lineage>
        <taxon>Eukaryota</taxon>
        <taxon>Fungi</taxon>
        <taxon>Dikarya</taxon>
        <taxon>Ascomycota</taxon>
        <taxon>Pezizomycotina</taxon>
        <taxon>Dothideomycetes</taxon>
        <taxon>Pleosporomycetidae</taxon>
        <taxon>Pleosporales</taxon>
        <taxon>Pleosporineae</taxon>
        <taxon>Pleosporaceae</taxon>
        <taxon>Stemphylium</taxon>
    </lineage>
</organism>
<feature type="compositionally biased region" description="Basic residues" evidence="4">
    <location>
        <begin position="120"/>
        <end position="130"/>
    </location>
</feature>
<feature type="compositionally biased region" description="Gly residues" evidence="4">
    <location>
        <begin position="131"/>
        <end position="148"/>
    </location>
</feature>
<evidence type="ECO:0000256" key="1">
    <source>
        <dbReference type="ARBA" id="ARBA00023016"/>
    </source>
</evidence>
<dbReference type="Proteomes" id="UP000249619">
    <property type="component" value="Unassembled WGS sequence"/>
</dbReference>
<feature type="compositionally biased region" description="Basic and acidic residues" evidence="4">
    <location>
        <begin position="110"/>
        <end position="119"/>
    </location>
</feature>
<dbReference type="PANTHER" id="PTHR11527">
    <property type="entry name" value="HEAT-SHOCK PROTEIN 20 FAMILY MEMBER"/>
    <property type="match status" value="1"/>
</dbReference>
<dbReference type="Pfam" id="PF00011">
    <property type="entry name" value="HSP20"/>
    <property type="match status" value="1"/>
</dbReference>
<evidence type="ECO:0000256" key="4">
    <source>
        <dbReference type="SAM" id="MobiDB-lite"/>
    </source>
</evidence>
<feature type="region of interest" description="Disordered" evidence="4">
    <location>
        <begin position="18"/>
        <end position="195"/>
    </location>
</feature>
<feature type="compositionally biased region" description="Gly residues" evidence="4">
    <location>
        <begin position="172"/>
        <end position="192"/>
    </location>
</feature>
<protein>
    <submittedName>
        <fullName evidence="6">HSP20-like chaperone</fullName>
    </submittedName>
</protein>
<dbReference type="EMBL" id="QGDH01000021">
    <property type="protein sequence ID" value="RAR14516.1"/>
    <property type="molecule type" value="Genomic_DNA"/>
</dbReference>
<dbReference type="STRING" id="183478.A0A364NB73"/>
<feature type="compositionally biased region" description="Basic and acidic residues" evidence="4">
    <location>
        <begin position="80"/>
        <end position="91"/>
    </location>
</feature>
<dbReference type="PROSITE" id="PS01031">
    <property type="entry name" value="SHSP"/>
    <property type="match status" value="1"/>
</dbReference>
<evidence type="ECO:0000313" key="7">
    <source>
        <dbReference type="Proteomes" id="UP000249619"/>
    </source>
</evidence>
<feature type="compositionally biased region" description="Basic and acidic residues" evidence="4">
    <location>
        <begin position="29"/>
        <end position="44"/>
    </location>
</feature>
<feature type="compositionally biased region" description="Polar residues" evidence="4">
    <location>
        <begin position="211"/>
        <end position="226"/>
    </location>
</feature>
<proteinExistence type="inferred from homology"/>
<dbReference type="Gene3D" id="2.60.40.790">
    <property type="match status" value="1"/>
</dbReference>
<dbReference type="InterPro" id="IPR031107">
    <property type="entry name" value="Small_HSP"/>
</dbReference>
<keyword evidence="1" id="KW-0346">Stress response</keyword>
<dbReference type="CDD" id="cd06464">
    <property type="entry name" value="ACD_sHsps-like"/>
    <property type="match status" value="1"/>
</dbReference>
<gene>
    <name evidence="6" type="ORF">DDE83_002089</name>
</gene>
<feature type="compositionally biased region" description="Basic residues" evidence="4">
    <location>
        <begin position="160"/>
        <end position="170"/>
    </location>
</feature>